<dbReference type="PANTHER" id="PTHR14269">
    <property type="entry name" value="CDP-DIACYLGLYCEROL--GLYCEROL-3-PHOSPHATE 3-PHOSPHATIDYLTRANSFERASE-RELATED"/>
    <property type="match status" value="1"/>
</dbReference>
<feature type="transmembrane region" description="Helical" evidence="18">
    <location>
        <begin position="69"/>
        <end position="85"/>
    </location>
</feature>
<comment type="pathway">
    <text evidence="3">Lipid metabolism.</text>
</comment>
<dbReference type="InterPro" id="IPR043130">
    <property type="entry name" value="CDP-OH_PTrfase_TM_dom"/>
</dbReference>
<gene>
    <name evidence="19" type="primary">pgsA</name>
    <name evidence="19" type="ORF">HN018_09590</name>
</gene>
<dbReference type="GO" id="GO:0046474">
    <property type="term" value="P:glycerophospholipid biosynthetic process"/>
    <property type="evidence" value="ECO:0007669"/>
    <property type="project" value="TreeGrafter"/>
</dbReference>
<reference evidence="19 20" key="1">
    <citation type="journal article" date="2014" name="World J. Microbiol. Biotechnol.">
        <title>Biodiversity and physiological characteristics of Antarctic and Arctic lichens-associated bacteria.</title>
        <authorList>
            <person name="Lee Y.M."/>
            <person name="Kim E.H."/>
            <person name="Lee H.K."/>
            <person name="Hong S.G."/>
        </authorList>
    </citation>
    <scope>NUCLEOTIDE SEQUENCE [LARGE SCALE GENOMIC DNA]</scope>
    <source>
        <strain evidence="19 20">PAMC 26569</strain>
    </source>
</reference>
<evidence type="ECO:0000256" key="15">
    <source>
        <dbReference type="ARBA" id="ARBA00048586"/>
    </source>
</evidence>
<evidence type="ECO:0000256" key="13">
    <source>
        <dbReference type="ARBA" id="ARBA00023209"/>
    </source>
</evidence>
<keyword evidence="10 18" id="KW-1133">Transmembrane helix</keyword>
<comment type="subcellular location">
    <subcellularLocation>
        <location evidence="1">Membrane</location>
        <topology evidence="1">Multi-pass membrane protein</topology>
    </subcellularLocation>
</comment>
<dbReference type="InterPro" id="IPR004570">
    <property type="entry name" value="Phosphatidylglycerol_P_synth"/>
</dbReference>
<keyword evidence="20" id="KW-1185">Reference proteome</keyword>
<evidence type="ECO:0000256" key="6">
    <source>
        <dbReference type="ARBA" id="ARBA00014944"/>
    </source>
</evidence>
<evidence type="ECO:0000256" key="7">
    <source>
        <dbReference type="ARBA" id="ARBA00022516"/>
    </source>
</evidence>
<feature type="transmembrane region" description="Helical" evidence="18">
    <location>
        <begin position="31"/>
        <end position="48"/>
    </location>
</feature>
<dbReference type="GO" id="GO:0008444">
    <property type="term" value="F:CDP-diacylglycerol-glycerol-3-phosphate 3-phosphatidyltransferase activity"/>
    <property type="evidence" value="ECO:0007669"/>
    <property type="project" value="UniProtKB-UniRule"/>
</dbReference>
<evidence type="ECO:0000256" key="14">
    <source>
        <dbReference type="ARBA" id="ARBA00023264"/>
    </source>
</evidence>
<dbReference type="PIRSF" id="PIRSF000847">
    <property type="entry name" value="Phos_ph_gly_syn"/>
    <property type="match status" value="1"/>
</dbReference>
<dbReference type="InterPro" id="IPR000462">
    <property type="entry name" value="CDP-OH_P_trans"/>
</dbReference>
<keyword evidence="11" id="KW-0443">Lipid metabolism</keyword>
<evidence type="ECO:0000256" key="17">
    <source>
        <dbReference type="RuleBase" id="RU003750"/>
    </source>
</evidence>
<evidence type="ECO:0000256" key="1">
    <source>
        <dbReference type="ARBA" id="ARBA00004141"/>
    </source>
</evidence>
<dbReference type="Pfam" id="PF01066">
    <property type="entry name" value="CDP-OH_P_transf"/>
    <property type="match status" value="1"/>
</dbReference>
<organism evidence="19 20">
    <name type="scientific">Lichenicola cladoniae</name>
    <dbReference type="NCBI Taxonomy" id="1484109"/>
    <lineage>
        <taxon>Bacteria</taxon>
        <taxon>Pseudomonadati</taxon>
        <taxon>Pseudomonadota</taxon>
        <taxon>Alphaproteobacteria</taxon>
        <taxon>Acetobacterales</taxon>
        <taxon>Acetobacteraceae</taxon>
        <taxon>Lichenicola</taxon>
    </lineage>
</organism>
<dbReference type="EMBL" id="CP053708">
    <property type="protein sequence ID" value="QKE90259.1"/>
    <property type="molecule type" value="Genomic_DNA"/>
</dbReference>
<dbReference type="GO" id="GO:0016020">
    <property type="term" value="C:membrane"/>
    <property type="evidence" value="ECO:0007669"/>
    <property type="project" value="UniProtKB-SubCell"/>
</dbReference>
<dbReference type="InterPro" id="IPR050324">
    <property type="entry name" value="CDP-alcohol_PTase-I"/>
</dbReference>
<dbReference type="NCBIfam" id="TIGR00560">
    <property type="entry name" value="pgsA"/>
    <property type="match status" value="1"/>
</dbReference>
<evidence type="ECO:0000256" key="11">
    <source>
        <dbReference type="ARBA" id="ARBA00023098"/>
    </source>
</evidence>
<dbReference type="InterPro" id="IPR048254">
    <property type="entry name" value="CDP_ALCOHOL_P_TRANSF_CS"/>
</dbReference>
<evidence type="ECO:0000256" key="5">
    <source>
        <dbReference type="ARBA" id="ARBA00013170"/>
    </source>
</evidence>
<comment type="catalytic activity">
    <reaction evidence="15">
        <text>a CDP-1,2-diacyl-sn-glycerol + sn-glycerol 3-phosphate = a 1,2-diacyl-sn-glycero-3-phospho-(1'-sn-glycero-3'-phosphate) + CMP + H(+)</text>
        <dbReference type="Rhea" id="RHEA:12593"/>
        <dbReference type="ChEBI" id="CHEBI:15378"/>
        <dbReference type="ChEBI" id="CHEBI:57597"/>
        <dbReference type="ChEBI" id="CHEBI:58332"/>
        <dbReference type="ChEBI" id="CHEBI:60110"/>
        <dbReference type="ChEBI" id="CHEBI:60377"/>
        <dbReference type="EC" id="2.7.8.5"/>
    </reaction>
</comment>
<keyword evidence="7" id="KW-0444">Lipid biosynthesis</keyword>
<protein>
    <recommendedName>
        <fullName evidence="6 16">CDP-diacylglycerol--glycerol-3-phosphate 3-phosphatidyltransferase</fullName>
        <ecNumber evidence="5 16">2.7.8.5</ecNumber>
    </recommendedName>
</protein>
<comment type="similarity">
    <text evidence="4 17">Belongs to the CDP-alcohol phosphatidyltransferase class-I family.</text>
</comment>
<keyword evidence="8 17" id="KW-0808">Transferase</keyword>
<feature type="transmembrane region" description="Helical" evidence="18">
    <location>
        <begin position="7"/>
        <end position="25"/>
    </location>
</feature>
<dbReference type="KEGG" id="lck:HN018_09590"/>
<dbReference type="PROSITE" id="PS00379">
    <property type="entry name" value="CDP_ALCOHOL_P_TRANSF"/>
    <property type="match status" value="1"/>
</dbReference>
<evidence type="ECO:0000256" key="4">
    <source>
        <dbReference type="ARBA" id="ARBA00010441"/>
    </source>
</evidence>
<comment type="pathway">
    <text evidence="2">Phospholipid metabolism; phosphatidylglycerol biosynthesis; phosphatidylglycerol from CDP-diacylglycerol: step 1/2.</text>
</comment>
<sequence length="203" mass="21684">MLTDLPNVLTLSRIAAIPVLVALVAVHRPMADLIACLLFILAGITDYLDGHIARARHQFSDLGRMLDPIADKLLIGASLMVLAGLGRLPLWGLYPAIVILLREILVSGLREHLAGRRVSLPVTRLAKWKTAFQMGALGVLLAGDSTARLIGIAWLPVGLIGALMLWVAALLTLVTGWDYLVTGLRHVGQPEARSTASSGQAVP</sequence>
<dbReference type="PANTHER" id="PTHR14269:SF62">
    <property type="entry name" value="CDP-DIACYLGLYCEROL--GLYCEROL-3-PHOSPHATE 3-PHOSPHATIDYLTRANSFERASE 1, CHLOROPLASTIC"/>
    <property type="match status" value="1"/>
</dbReference>
<evidence type="ECO:0000256" key="16">
    <source>
        <dbReference type="NCBIfam" id="TIGR00560"/>
    </source>
</evidence>
<dbReference type="Proteomes" id="UP000500767">
    <property type="component" value="Chromosome"/>
</dbReference>
<dbReference type="EC" id="2.7.8.5" evidence="5 16"/>
<dbReference type="Gene3D" id="1.20.120.1760">
    <property type="match status" value="1"/>
</dbReference>
<dbReference type="AlphaFoldDB" id="A0A6M8HP76"/>
<evidence type="ECO:0000256" key="2">
    <source>
        <dbReference type="ARBA" id="ARBA00005042"/>
    </source>
</evidence>
<proteinExistence type="inferred from homology"/>
<evidence type="ECO:0000256" key="9">
    <source>
        <dbReference type="ARBA" id="ARBA00022692"/>
    </source>
</evidence>
<keyword evidence="12 18" id="KW-0472">Membrane</keyword>
<keyword evidence="9 18" id="KW-0812">Transmembrane</keyword>
<evidence type="ECO:0000256" key="3">
    <source>
        <dbReference type="ARBA" id="ARBA00005189"/>
    </source>
</evidence>
<accession>A0A6M8HP76</accession>
<evidence type="ECO:0000313" key="20">
    <source>
        <dbReference type="Proteomes" id="UP000500767"/>
    </source>
</evidence>
<evidence type="ECO:0000313" key="19">
    <source>
        <dbReference type="EMBL" id="QKE90259.1"/>
    </source>
</evidence>
<evidence type="ECO:0000256" key="18">
    <source>
        <dbReference type="SAM" id="Phobius"/>
    </source>
</evidence>
<keyword evidence="14" id="KW-1208">Phospholipid metabolism</keyword>
<evidence type="ECO:0000256" key="10">
    <source>
        <dbReference type="ARBA" id="ARBA00022989"/>
    </source>
</evidence>
<feature type="transmembrane region" description="Helical" evidence="18">
    <location>
        <begin position="160"/>
        <end position="180"/>
    </location>
</feature>
<name>A0A6M8HP76_9PROT</name>
<keyword evidence="13" id="KW-0594">Phospholipid biosynthesis</keyword>
<dbReference type="RefSeq" id="WP_171834060.1">
    <property type="nucleotide sequence ID" value="NZ_CP053708.1"/>
</dbReference>
<evidence type="ECO:0000256" key="8">
    <source>
        <dbReference type="ARBA" id="ARBA00022679"/>
    </source>
</evidence>
<evidence type="ECO:0000256" key="12">
    <source>
        <dbReference type="ARBA" id="ARBA00023136"/>
    </source>
</evidence>